<dbReference type="AlphaFoldDB" id="T1ES92"/>
<dbReference type="OrthoDB" id="445357at2759"/>
<reference evidence="4" key="1">
    <citation type="submission" date="2012-12" db="EMBL/GenBank/DDBJ databases">
        <authorList>
            <person name="Hellsten U."/>
            <person name="Grimwood J."/>
            <person name="Chapman J.A."/>
            <person name="Shapiro H."/>
            <person name="Aerts A."/>
            <person name="Otillar R.P."/>
            <person name="Terry A.Y."/>
            <person name="Boore J.L."/>
            <person name="Simakov O."/>
            <person name="Marletaz F."/>
            <person name="Cho S.-J."/>
            <person name="Edsinger-Gonzales E."/>
            <person name="Havlak P."/>
            <person name="Kuo D.-H."/>
            <person name="Larsson T."/>
            <person name="Lv J."/>
            <person name="Arendt D."/>
            <person name="Savage R."/>
            <person name="Osoegawa K."/>
            <person name="de Jong P."/>
            <person name="Lindberg D.R."/>
            <person name="Seaver E.C."/>
            <person name="Weisblat D.A."/>
            <person name="Putnam N.H."/>
            <person name="Grigoriev I.V."/>
            <person name="Rokhsar D.S."/>
        </authorList>
    </citation>
    <scope>NUCLEOTIDE SEQUENCE</scope>
</reference>
<accession>T1ES92</accession>
<dbReference type="Gene3D" id="1.10.720.30">
    <property type="entry name" value="SAP domain"/>
    <property type="match status" value="1"/>
</dbReference>
<dbReference type="Pfam" id="PF02037">
    <property type="entry name" value="SAP"/>
    <property type="match status" value="1"/>
</dbReference>
<dbReference type="InterPro" id="IPR036361">
    <property type="entry name" value="SAP_dom_sf"/>
</dbReference>
<dbReference type="SUPFAM" id="SSF68906">
    <property type="entry name" value="SAP domain"/>
    <property type="match status" value="1"/>
</dbReference>
<dbReference type="CTD" id="20199442"/>
<keyword evidence="4" id="KW-1185">Reference proteome</keyword>
<evidence type="ECO:0000313" key="4">
    <source>
        <dbReference type="Proteomes" id="UP000015101"/>
    </source>
</evidence>
<gene>
    <name evidence="3" type="primary">20199442</name>
    <name evidence="2" type="ORF">HELRODRAFT_162116</name>
</gene>
<dbReference type="EMBL" id="AMQM01001041">
    <property type="status" value="NOT_ANNOTATED_CDS"/>
    <property type="molecule type" value="Genomic_DNA"/>
</dbReference>
<dbReference type="RefSeq" id="XP_009022661.1">
    <property type="nucleotide sequence ID" value="XM_009024413.1"/>
</dbReference>
<reference evidence="2 4" key="2">
    <citation type="journal article" date="2013" name="Nature">
        <title>Insights into bilaterian evolution from three spiralian genomes.</title>
        <authorList>
            <person name="Simakov O."/>
            <person name="Marletaz F."/>
            <person name="Cho S.J."/>
            <person name="Edsinger-Gonzales E."/>
            <person name="Havlak P."/>
            <person name="Hellsten U."/>
            <person name="Kuo D.H."/>
            <person name="Larsson T."/>
            <person name="Lv J."/>
            <person name="Arendt D."/>
            <person name="Savage R."/>
            <person name="Osoegawa K."/>
            <person name="de Jong P."/>
            <person name="Grimwood J."/>
            <person name="Chapman J.A."/>
            <person name="Shapiro H."/>
            <person name="Aerts A."/>
            <person name="Otillar R.P."/>
            <person name="Terry A.Y."/>
            <person name="Boore J.L."/>
            <person name="Grigoriev I.V."/>
            <person name="Lindberg D.R."/>
            <person name="Seaver E.C."/>
            <person name="Weisblat D.A."/>
            <person name="Putnam N.H."/>
            <person name="Rokhsar D.S."/>
        </authorList>
    </citation>
    <scope>NUCLEOTIDE SEQUENCE</scope>
</reference>
<evidence type="ECO:0000313" key="3">
    <source>
        <dbReference type="EnsemblMetazoa" id="HelroP162116"/>
    </source>
</evidence>
<dbReference type="HOGENOM" id="CLU_1278876_0_0_1"/>
<dbReference type="InterPro" id="IPR003034">
    <property type="entry name" value="SAP_dom"/>
</dbReference>
<proteinExistence type="predicted"/>
<evidence type="ECO:0000259" key="1">
    <source>
        <dbReference type="PROSITE" id="PS50800"/>
    </source>
</evidence>
<dbReference type="SMART" id="SM00513">
    <property type="entry name" value="SAP"/>
    <property type="match status" value="1"/>
</dbReference>
<dbReference type="PROSITE" id="PS50800">
    <property type="entry name" value="SAP"/>
    <property type="match status" value="1"/>
</dbReference>
<reference evidence="3" key="3">
    <citation type="submission" date="2015-06" db="UniProtKB">
        <authorList>
            <consortium name="EnsemblMetazoa"/>
        </authorList>
    </citation>
    <scope>IDENTIFICATION</scope>
</reference>
<feature type="domain" description="SAP" evidence="1">
    <location>
        <begin position="4"/>
        <end position="38"/>
    </location>
</feature>
<organism evidence="3 4">
    <name type="scientific">Helobdella robusta</name>
    <name type="common">Californian leech</name>
    <dbReference type="NCBI Taxonomy" id="6412"/>
    <lineage>
        <taxon>Eukaryota</taxon>
        <taxon>Metazoa</taxon>
        <taxon>Spiralia</taxon>
        <taxon>Lophotrochozoa</taxon>
        <taxon>Annelida</taxon>
        <taxon>Clitellata</taxon>
        <taxon>Hirudinea</taxon>
        <taxon>Rhynchobdellida</taxon>
        <taxon>Glossiphoniidae</taxon>
        <taxon>Helobdella</taxon>
    </lineage>
</organism>
<sequence length="216" mass="24822">MPSVEKLETTNLKKELRKRNLDSKGAKAVLINRLRDALTNEGLENIREVSSDKRMETFDRQCDLPAFHLKSINDYLNDKNISKGDVYADANSMKFKVLRWKKRMRSEVEPPDLNIVITYCHLSYEYNEFKEANVNKHNKLSPKSHRCCQKNNTFKHNGLFLIVAAANKCIELILKKRDAEHLFEVNDKMIAIKTTLKLHGFVGFGLAGLGLNVELS</sequence>
<dbReference type="InParanoid" id="T1ES92"/>
<dbReference type="GeneID" id="20199442"/>
<dbReference type="EMBL" id="KB097143">
    <property type="protein sequence ID" value="ESN98666.1"/>
    <property type="molecule type" value="Genomic_DNA"/>
</dbReference>
<protein>
    <recommendedName>
        <fullName evidence="1">SAP domain-containing protein</fullName>
    </recommendedName>
</protein>
<name>T1ES92_HELRO</name>
<dbReference type="Proteomes" id="UP000015101">
    <property type="component" value="Unassembled WGS sequence"/>
</dbReference>
<dbReference type="EnsemblMetazoa" id="HelroT162116">
    <property type="protein sequence ID" value="HelroP162116"/>
    <property type="gene ID" value="HelroG162116"/>
</dbReference>
<dbReference type="KEGG" id="hro:HELRODRAFT_162116"/>
<evidence type="ECO:0000313" key="2">
    <source>
        <dbReference type="EMBL" id="ESN98666.1"/>
    </source>
</evidence>